<comment type="caution">
    <text evidence="1">The sequence shown here is derived from an EMBL/GenBank/DDBJ whole genome shotgun (WGS) entry which is preliminary data.</text>
</comment>
<reference evidence="1" key="1">
    <citation type="submission" date="2022-01" db="EMBL/GenBank/DDBJ databases">
        <title>Genome-Based Taxonomic Classification of the Phylum Actinobacteria.</title>
        <authorList>
            <person name="Gao Y."/>
        </authorList>
    </citation>
    <scope>NUCLEOTIDE SEQUENCE</scope>
    <source>
        <strain evidence="1">KLBMP 8922</strain>
    </source>
</reference>
<accession>A0AA41PZC9</accession>
<sequence length="218" mass="23658">MNFHGEAVRVDGTSTAAPRGVSITVPQEWYEFDIHPASRDDNIRRAVNDRIRAEPGLAQYRPMLLKLLREMGREAWDSGAIYCGCLAEQVAGTAVTASVTMSVVSTRSPTGELTDTDPRAMAAALAAKTAYHAADTWQRTTTVDIPGVGPAARSEGVEDLPLPGSPRKVRMVTMQTFVRVPGYDDRLAVVSASSPSVALHEPLLDMFDAISSTFRFDY</sequence>
<dbReference type="Proteomes" id="UP001165378">
    <property type="component" value="Unassembled WGS sequence"/>
</dbReference>
<dbReference type="EMBL" id="JAKFHA010000005">
    <property type="protein sequence ID" value="MCF2528125.1"/>
    <property type="molecule type" value="Genomic_DNA"/>
</dbReference>
<name>A0AA41PZC9_9ACTN</name>
<keyword evidence="2" id="KW-1185">Reference proteome</keyword>
<evidence type="ECO:0000313" key="2">
    <source>
        <dbReference type="Proteomes" id="UP001165378"/>
    </source>
</evidence>
<dbReference type="AlphaFoldDB" id="A0AA41PZC9"/>
<evidence type="ECO:0000313" key="1">
    <source>
        <dbReference type="EMBL" id="MCF2528125.1"/>
    </source>
</evidence>
<proteinExistence type="predicted"/>
<protein>
    <submittedName>
        <fullName evidence="1">Uncharacterized protein</fullName>
    </submittedName>
</protein>
<dbReference type="RefSeq" id="WP_235052278.1">
    <property type="nucleotide sequence ID" value="NZ_JAKFHA010000005.1"/>
</dbReference>
<gene>
    <name evidence="1" type="ORF">LZ495_12950</name>
</gene>
<organism evidence="1 2">
    <name type="scientific">Yinghuangia soli</name>
    <dbReference type="NCBI Taxonomy" id="2908204"/>
    <lineage>
        <taxon>Bacteria</taxon>
        <taxon>Bacillati</taxon>
        <taxon>Actinomycetota</taxon>
        <taxon>Actinomycetes</taxon>
        <taxon>Kitasatosporales</taxon>
        <taxon>Streptomycetaceae</taxon>
        <taxon>Yinghuangia</taxon>
    </lineage>
</organism>